<evidence type="ECO:0000313" key="4">
    <source>
        <dbReference type="Proteomes" id="UP000266172"/>
    </source>
</evidence>
<feature type="domain" description="Electron transfer flavoprotein alpha/beta-subunit N-terminal" evidence="2">
    <location>
        <begin position="21"/>
        <end position="214"/>
    </location>
</feature>
<dbReference type="InterPro" id="IPR012255">
    <property type="entry name" value="ETF_b"/>
</dbReference>
<dbReference type="SMART" id="SM00893">
    <property type="entry name" value="ETF"/>
    <property type="match status" value="1"/>
</dbReference>
<comment type="caution">
    <text evidence="3">The sequence shown here is derived from an EMBL/GenBank/DDBJ whole genome shotgun (WGS) entry which is preliminary data.</text>
</comment>
<sequence>MKIITCCKVVPDEEQIKVLPNRELALDDVPAKISQYDLNALEAAKKLSAETKGSVTALSVGSSKALDATKIRKDILSRGANDLKLVISDDHSFSDSFETAKALAAAIREQEEVDLVLCGTGSSDLYNQVTGIQLGTLLDWPTLNNVTSIQPNGDTVLVERTLENSTEVFEVALPAVLSVSSEINVPTVPAMRDIMQAGKKPVAVLTTDLADLNASASTLEQLAPEQQERRQEIIEGDNEEAVDALVAFLKKEAL</sequence>
<dbReference type="AlphaFoldDB" id="A0A174FV92"/>
<dbReference type="PANTHER" id="PTHR21294:SF17">
    <property type="entry name" value="PROTEIN FIXA"/>
    <property type="match status" value="1"/>
</dbReference>
<protein>
    <recommendedName>
        <fullName evidence="1">Electron transfer flavoprotein small subunit</fullName>
    </recommendedName>
</protein>
<dbReference type="EMBL" id="QRVL01000011">
    <property type="protein sequence ID" value="RGS38744.1"/>
    <property type="molecule type" value="Genomic_DNA"/>
</dbReference>
<gene>
    <name evidence="3" type="ORF">DWX93_12225</name>
</gene>
<dbReference type="CDD" id="cd01714">
    <property type="entry name" value="ETF_beta"/>
    <property type="match status" value="1"/>
</dbReference>
<dbReference type="GeneID" id="93723693"/>
<accession>A0A174FV92</accession>
<dbReference type="NCBIfam" id="NF002888">
    <property type="entry name" value="PRK03359.1"/>
    <property type="match status" value="1"/>
</dbReference>
<dbReference type="GO" id="GO:0009055">
    <property type="term" value="F:electron transfer activity"/>
    <property type="evidence" value="ECO:0007669"/>
    <property type="project" value="InterPro"/>
</dbReference>
<dbReference type="InterPro" id="IPR033948">
    <property type="entry name" value="ETF_beta_N"/>
</dbReference>
<name>A0A174FV92_9FIRM</name>
<evidence type="ECO:0000313" key="3">
    <source>
        <dbReference type="EMBL" id="RGS38744.1"/>
    </source>
</evidence>
<dbReference type="RefSeq" id="WP_014080054.1">
    <property type="nucleotide sequence ID" value="NZ_CAKMUY010000003.1"/>
</dbReference>
<reference evidence="3 4" key="1">
    <citation type="submission" date="2018-08" db="EMBL/GenBank/DDBJ databases">
        <title>A genome reference for cultivated species of the human gut microbiota.</title>
        <authorList>
            <person name="Zou Y."/>
            <person name="Xue W."/>
            <person name="Luo G."/>
        </authorList>
    </citation>
    <scope>NUCLEOTIDE SEQUENCE [LARGE SCALE GENOMIC DNA]</scope>
    <source>
        <strain evidence="3 4">AF22-12AC</strain>
    </source>
</reference>
<dbReference type="InterPro" id="IPR014730">
    <property type="entry name" value="ETF_a/b_N"/>
</dbReference>
<evidence type="ECO:0000256" key="1">
    <source>
        <dbReference type="ARBA" id="ARBA00042002"/>
    </source>
</evidence>
<dbReference type="SUPFAM" id="SSF52402">
    <property type="entry name" value="Adenine nucleotide alpha hydrolases-like"/>
    <property type="match status" value="1"/>
</dbReference>
<dbReference type="PIRSF" id="PIRSF000090">
    <property type="entry name" value="Beta-ETF"/>
    <property type="match status" value="1"/>
</dbReference>
<evidence type="ECO:0000259" key="2">
    <source>
        <dbReference type="SMART" id="SM00893"/>
    </source>
</evidence>
<dbReference type="Gene3D" id="3.40.50.620">
    <property type="entry name" value="HUPs"/>
    <property type="match status" value="1"/>
</dbReference>
<dbReference type="Pfam" id="PF01012">
    <property type="entry name" value="ETF"/>
    <property type="match status" value="1"/>
</dbReference>
<proteinExistence type="predicted"/>
<dbReference type="PANTHER" id="PTHR21294">
    <property type="entry name" value="ELECTRON TRANSFER FLAVOPROTEIN BETA-SUBUNIT"/>
    <property type="match status" value="1"/>
</dbReference>
<dbReference type="OMA" id="EYDDHAL"/>
<dbReference type="InterPro" id="IPR014729">
    <property type="entry name" value="Rossmann-like_a/b/a_fold"/>
</dbReference>
<organism evidence="3 4">
    <name type="scientific">Roseburia hominis</name>
    <dbReference type="NCBI Taxonomy" id="301301"/>
    <lineage>
        <taxon>Bacteria</taxon>
        <taxon>Bacillati</taxon>
        <taxon>Bacillota</taxon>
        <taxon>Clostridia</taxon>
        <taxon>Lachnospirales</taxon>
        <taxon>Lachnospiraceae</taxon>
        <taxon>Roseburia</taxon>
    </lineage>
</organism>
<dbReference type="Proteomes" id="UP000266172">
    <property type="component" value="Unassembled WGS sequence"/>
</dbReference>